<comment type="caution">
    <text evidence="8">The sequence shown here is derived from an EMBL/GenBank/DDBJ whole genome shotgun (WGS) entry which is preliminary data.</text>
</comment>
<sequence>MTTAKQEAEREYQQAQVALDRVAKEADRALFTLATSSNDAPVHPIPPPPWNGIITSMPDDVLLPSLPSSDRIKDLGNRLETHNYVILDGFLGEDPSFNLRRDVEALYRASRAHEDGDLPSPPQKEDTLSPPAFAAMDTARFRLGELAGGKTGRNLRYQMAHVRGDYVLWLDEQDAWCPSSVRLVLRQLDRLILERLSQMNHELLMSALLRKKAMVTCYPGENQARYTRHCDNPNSNGRKLTAILYLNPDYESSQGGQLRLELNGDNGVVDIEPRMDRLVLFYSDRRVPHQVLPCHSRDRFALTLWYLDYDEFFNAQVFGASGQDETQEHTRIEKEMKGFEAAKDAPS</sequence>
<evidence type="ECO:0000259" key="7">
    <source>
        <dbReference type="PROSITE" id="PS51471"/>
    </source>
</evidence>
<dbReference type="GO" id="GO:0031418">
    <property type="term" value="F:L-ascorbic acid binding"/>
    <property type="evidence" value="ECO:0007669"/>
    <property type="project" value="UniProtKB-KW"/>
</dbReference>
<dbReference type="GO" id="GO:0008198">
    <property type="term" value="F:ferrous iron binding"/>
    <property type="evidence" value="ECO:0007669"/>
    <property type="project" value="TreeGrafter"/>
</dbReference>
<evidence type="ECO:0000313" key="9">
    <source>
        <dbReference type="Proteomes" id="UP000794436"/>
    </source>
</evidence>
<dbReference type="Gene3D" id="2.60.120.620">
    <property type="entry name" value="q2cbj1_9rhob like domain"/>
    <property type="match status" value="1"/>
</dbReference>
<dbReference type="InterPro" id="IPR044862">
    <property type="entry name" value="Pro_4_hyd_alph_FE2OG_OXY"/>
</dbReference>
<feature type="domain" description="Fe2OG dioxygenase" evidence="7">
    <location>
        <begin position="203"/>
        <end position="308"/>
    </location>
</feature>
<evidence type="ECO:0000256" key="4">
    <source>
        <dbReference type="ARBA" id="ARBA00022964"/>
    </source>
</evidence>
<keyword evidence="9" id="KW-1185">Reference proteome</keyword>
<dbReference type="InterPro" id="IPR005123">
    <property type="entry name" value="Oxoglu/Fe-dep_dioxygenase_dom"/>
</dbReference>
<protein>
    <recommendedName>
        <fullName evidence="7">Fe2OG dioxygenase domain-containing protein</fullName>
    </recommendedName>
</protein>
<evidence type="ECO:0000313" key="8">
    <source>
        <dbReference type="EMBL" id="TMW63718.1"/>
    </source>
</evidence>
<accession>A0A8K1FMJ3</accession>
<dbReference type="InterPro" id="IPR006620">
    <property type="entry name" value="Pro_4_hyd_alph"/>
</dbReference>
<gene>
    <name evidence="8" type="ORF">Poli38472_002659</name>
</gene>
<dbReference type="GO" id="GO:0031543">
    <property type="term" value="F:peptidyl-proline dioxygenase activity"/>
    <property type="evidence" value="ECO:0007669"/>
    <property type="project" value="TreeGrafter"/>
</dbReference>
<keyword evidence="4" id="KW-0223">Dioxygenase</keyword>
<dbReference type="SMART" id="SM00702">
    <property type="entry name" value="P4Hc"/>
    <property type="match status" value="1"/>
</dbReference>
<proteinExistence type="predicted"/>
<dbReference type="InterPro" id="IPR051559">
    <property type="entry name" value="HIF_prolyl_hydroxylases"/>
</dbReference>
<dbReference type="PANTHER" id="PTHR12907:SF26">
    <property type="entry name" value="HIF PROLYL HYDROXYLASE, ISOFORM C"/>
    <property type="match status" value="1"/>
</dbReference>
<evidence type="ECO:0000256" key="5">
    <source>
        <dbReference type="ARBA" id="ARBA00023002"/>
    </source>
</evidence>
<reference evidence="8" key="1">
    <citation type="submission" date="2019-03" db="EMBL/GenBank/DDBJ databases">
        <title>Long read genome sequence of the mycoparasitic Pythium oligandrum ATCC 38472 isolated from sugarbeet rhizosphere.</title>
        <authorList>
            <person name="Gaulin E."/>
        </authorList>
    </citation>
    <scope>NUCLEOTIDE SEQUENCE</scope>
    <source>
        <strain evidence="8">ATCC 38472_TT</strain>
    </source>
</reference>
<dbReference type="GO" id="GO:0071456">
    <property type="term" value="P:cellular response to hypoxia"/>
    <property type="evidence" value="ECO:0007669"/>
    <property type="project" value="TreeGrafter"/>
</dbReference>
<dbReference type="Pfam" id="PF13640">
    <property type="entry name" value="2OG-FeII_Oxy_3"/>
    <property type="match status" value="1"/>
</dbReference>
<dbReference type="PANTHER" id="PTHR12907">
    <property type="entry name" value="EGL NINE HOMOLOG-RELATED"/>
    <property type="match status" value="1"/>
</dbReference>
<keyword evidence="3" id="KW-0847">Vitamin C</keyword>
<organism evidence="8 9">
    <name type="scientific">Pythium oligandrum</name>
    <name type="common">Mycoparasitic fungus</name>
    <dbReference type="NCBI Taxonomy" id="41045"/>
    <lineage>
        <taxon>Eukaryota</taxon>
        <taxon>Sar</taxon>
        <taxon>Stramenopiles</taxon>
        <taxon>Oomycota</taxon>
        <taxon>Peronosporomycetes</taxon>
        <taxon>Pythiales</taxon>
        <taxon>Pythiaceae</taxon>
        <taxon>Pythium</taxon>
    </lineage>
</organism>
<dbReference type="Proteomes" id="UP000794436">
    <property type="component" value="Unassembled WGS sequence"/>
</dbReference>
<dbReference type="AlphaFoldDB" id="A0A8K1FMJ3"/>
<dbReference type="EMBL" id="SPLM01000072">
    <property type="protein sequence ID" value="TMW63718.1"/>
    <property type="molecule type" value="Genomic_DNA"/>
</dbReference>
<dbReference type="PROSITE" id="PS51471">
    <property type="entry name" value="FE2OG_OXY"/>
    <property type="match status" value="1"/>
</dbReference>
<comment type="cofactor">
    <cofactor evidence="1">
        <name>L-ascorbate</name>
        <dbReference type="ChEBI" id="CHEBI:38290"/>
    </cofactor>
</comment>
<evidence type="ECO:0000256" key="6">
    <source>
        <dbReference type="ARBA" id="ARBA00023004"/>
    </source>
</evidence>
<keyword evidence="6" id="KW-0408">Iron</keyword>
<keyword evidence="2" id="KW-0479">Metal-binding</keyword>
<dbReference type="OrthoDB" id="76265at2759"/>
<evidence type="ECO:0000256" key="3">
    <source>
        <dbReference type="ARBA" id="ARBA00022896"/>
    </source>
</evidence>
<evidence type="ECO:0000256" key="1">
    <source>
        <dbReference type="ARBA" id="ARBA00001961"/>
    </source>
</evidence>
<keyword evidence="5" id="KW-0560">Oxidoreductase</keyword>
<name>A0A8K1FMJ3_PYTOL</name>
<evidence type="ECO:0000256" key="2">
    <source>
        <dbReference type="ARBA" id="ARBA00022723"/>
    </source>
</evidence>